<dbReference type="PANTHER" id="PTHR11743">
    <property type="entry name" value="VOLTAGE-DEPENDENT ANION-SELECTIVE CHANNEL"/>
    <property type="match status" value="1"/>
</dbReference>
<evidence type="ECO:0000256" key="9">
    <source>
        <dbReference type="ARBA" id="ARBA00023128"/>
    </source>
</evidence>
<evidence type="ECO:0000256" key="8">
    <source>
        <dbReference type="ARBA" id="ARBA00023114"/>
    </source>
</evidence>
<sequence length="329" mass="34497">MHSPSPAGRAGDAAIYGAAPSITPQGPIGNSCILKMATSVPVPFSDLGKSTNDLLGKDFPVGQTKFELKTVAPNGVTFNVLGNQDSKTGHINGELKTKYVDYKNGLTITEAWTTGNLLTTQVEVENKIAKGLKLDVTGGFLPSEGKKSAKVGVQYKQLGFNSRANVDLFKGPTFTGDVVVGRDGFLVGGDVAYDVGGAYITRFAAAAGYTAPEYAVALHAHNSFKVFSASYYHRINADLEAGGKAVWDSKAAPATEKGGKSPVALEVGAKLYLDRDAFVKAKVNNAGVLGLGYTQALRKGVKVSVAGLFDTTKLDQAAHKLGLSFVFEA</sequence>
<keyword evidence="7" id="KW-0406">Ion transport</keyword>
<keyword evidence="8" id="KW-0626">Porin</keyword>
<evidence type="ECO:0000256" key="7">
    <source>
        <dbReference type="ARBA" id="ARBA00023065"/>
    </source>
</evidence>
<accession>A0A9P8A698</accession>
<keyword evidence="6" id="KW-1000">Mitochondrion outer membrane</keyword>
<dbReference type="InterPro" id="IPR023614">
    <property type="entry name" value="Porin_dom_sf"/>
</dbReference>
<dbReference type="AlphaFoldDB" id="A0A9P8A698"/>
<evidence type="ECO:0000256" key="2">
    <source>
        <dbReference type="ARBA" id="ARBA00007780"/>
    </source>
</evidence>
<dbReference type="Proteomes" id="UP000717515">
    <property type="component" value="Unassembled WGS sequence"/>
</dbReference>
<dbReference type="Gene3D" id="2.40.160.10">
    <property type="entry name" value="Porin"/>
    <property type="match status" value="1"/>
</dbReference>
<evidence type="ECO:0008006" key="13">
    <source>
        <dbReference type="Google" id="ProtNLM"/>
    </source>
</evidence>
<dbReference type="GO" id="GO:0046930">
    <property type="term" value="C:pore complex"/>
    <property type="evidence" value="ECO:0007669"/>
    <property type="project" value="UniProtKB-KW"/>
</dbReference>
<evidence type="ECO:0000256" key="4">
    <source>
        <dbReference type="ARBA" id="ARBA00022452"/>
    </source>
</evidence>
<keyword evidence="3" id="KW-0813">Transport</keyword>
<proteinExistence type="inferred from homology"/>
<dbReference type="EMBL" id="JAIFTL010000048">
    <property type="protein sequence ID" value="KAG9325113.1"/>
    <property type="molecule type" value="Genomic_DNA"/>
</dbReference>
<dbReference type="CDD" id="cd07306">
    <property type="entry name" value="Porin3_VDAC"/>
    <property type="match status" value="1"/>
</dbReference>
<dbReference type="GO" id="GO:0015288">
    <property type="term" value="F:porin activity"/>
    <property type="evidence" value="ECO:0007669"/>
    <property type="project" value="UniProtKB-KW"/>
</dbReference>
<dbReference type="GO" id="GO:0005741">
    <property type="term" value="C:mitochondrial outer membrane"/>
    <property type="evidence" value="ECO:0007669"/>
    <property type="project" value="UniProtKB-SubCell"/>
</dbReference>
<reference evidence="11" key="1">
    <citation type="submission" date="2021-07" db="EMBL/GenBank/DDBJ databases">
        <title>Draft genome of Mortierella alpina, strain LL118, isolated from an aspen leaf litter sample.</title>
        <authorList>
            <person name="Yang S."/>
            <person name="Vinatzer B.A."/>
        </authorList>
    </citation>
    <scope>NUCLEOTIDE SEQUENCE</scope>
    <source>
        <strain evidence="11">LL118</strain>
    </source>
</reference>
<evidence type="ECO:0000256" key="6">
    <source>
        <dbReference type="ARBA" id="ARBA00022787"/>
    </source>
</evidence>
<evidence type="ECO:0000256" key="5">
    <source>
        <dbReference type="ARBA" id="ARBA00022692"/>
    </source>
</evidence>
<gene>
    <name evidence="11" type="ORF">KVV02_006775</name>
</gene>
<evidence type="ECO:0000256" key="10">
    <source>
        <dbReference type="ARBA" id="ARBA00023136"/>
    </source>
</evidence>
<name>A0A9P8A698_MORAP</name>
<comment type="similarity">
    <text evidence="2">Belongs to the eukaryotic mitochondrial porin family.</text>
</comment>
<comment type="caution">
    <text evidence="11">The sequence shown here is derived from an EMBL/GenBank/DDBJ whole genome shotgun (WGS) entry which is preliminary data.</text>
</comment>
<comment type="subcellular location">
    <subcellularLocation>
        <location evidence="1">Mitochondrion outer membrane</location>
    </subcellularLocation>
</comment>
<dbReference type="InterPro" id="IPR027246">
    <property type="entry name" value="Porin_Euk/Tom40"/>
</dbReference>
<evidence type="ECO:0000256" key="3">
    <source>
        <dbReference type="ARBA" id="ARBA00022448"/>
    </source>
</evidence>
<organism evidence="11 12">
    <name type="scientific">Mortierella alpina</name>
    <name type="common">Oleaginous fungus</name>
    <name type="synonym">Mortierella renispora</name>
    <dbReference type="NCBI Taxonomy" id="64518"/>
    <lineage>
        <taxon>Eukaryota</taxon>
        <taxon>Fungi</taxon>
        <taxon>Fungi incertae sedis</taxon>
        <taxon>Mucoromycota</taxon>
        <taxon>Mortierellomycotina</taxon>
        <taxon>Mortierellomycetes</taxon>
        <taxon>Mortierellales</taxon>
        <taxon>Mortierellaceae</taxon>
        <taxon>Mortierella</taxon>
    </lineage>
</organism>
<protein>
    <recommendedName>
        <fullName evidence="13">Voltage-dependent ion-selective channel</fullName>
    </recommendedName>
</protein>
<keyword evidence="4" id="KW-1134">Transmembrane beta strand</keyword>
<dbReference type="FunFam" id="2.40.160.10:FF:000012">
    <property type="entry name" value="Voltage-dependent anion-selective channel"/>
    <property type="match status" value="1"/>
</dbReference>
<keyword evidence="10" id="KW-0472">Membrane</keyword>
<dbReference type="InterPro" id="IPR001925">
    <property type="entry name" value="Porin_Euk"/>
</dbReference>
<dbReference type="PRINTS" id="PR00185">
    <property type="entry name" value="EUKARYTPORIN"/>
</dbReference>
<evidence type="ECO:0000313" key="12">
    <source>
        <dbReference type="Proteomes" id="UP000717515"/>
    </source>
</evidence>
<keyword evidence="9" id="KW-0496">Mitochondrion</keyword>
<dbReference type="PANTHER" id="PTHR11743:SF70">
    <property type="entry name" value="GH26960P-RELATED"/>
    <property type="match status" value="1"/>
</dbReference>
<evidence type="ECO:0000313" key="11">
    <source>
        <dbReference type="EMBL" id="KAG9325113.1"/>
    </source>
</evidence>
<dbReference type="Pfam" id="PF01459">
    <property type="entry name" value="Porin_3"/>
    <property type="match status" value="1"/>
</dbReference>
<dbReference type="GO" id="GO:0008308">
    <property type="term" value="F:voltage-gated monoatomic anion channel activity"/>
    <property type="evidence" value="ECO:0007669"/>
    <property type="project" value="InterPro"/>
</dbReference>
<keyword evidence="5" id="KW-0812">Transmembrane</keyword>
<evidence type="ECO:0000256" key="1">
    <source>
        <dbReference type="ARBA" id="ARBA00004294"/>
    </source>
</evidence>